<feature type="domain" description="SprT-like" evidence="1">
    <location>
        <begin position="344"/>
        <end position="395"/>
    </location>
</feature>
<evidence type="ECO:0000259" key="1">
    <source>
        <dbReference type="Pfam" id="PF10263"/>
    </source>
</evidence>
<organism evidence="2 3">
    <name type="scientific">Mongoliibacter ruber</name>
    <dbReference type="NCBI Taxonomy" id="1750599"/>
    <lineage>
        <taxon>Bacteria</taxon>
        <taxon>Pseudomonadati</taxon>
        <taxon>Bacteroidota</taxon>
        <taxon>Cytophagia</taxon>
        <taxon>Cytophagales</taxon>
        <taxon>Cyclobacteriaceae</taxon>
        <taxon>Mongoliibacter</taxon>
    </lineage>
</organism>
<dbReference type="RefSeq" id="WP_106133538.1">
    <property type="nucleotide sequence ID" value="NZ_PVTR01000005.1"/>
</dbReference>
<name>A0A2T0WMY0_9BACT</name>
<dbReference type="Pfam" id="PF10263">
    <property type="entry name" value="SprT-like"/>
    <property type="match status" value="1"/>
</dbReference>
<dbReference type="AlphaFoldDB" id="A0A2T0WMY0"/>
<protein>
    <submittedName>
        <fullName evidence="2">SprT-like family protein</fullName>
    </submittedName>
</protein>
<dbReference type="EMBL" id="PVTR01000005">
    <property type="protein sequence ID" value="PRY88045.1"/>
    <property type="molecule type" value="Genomic_DNA"/>
</dbReference>
<dbReference type="GO" id="GO:0006950">
    <property type="term" value="P:response to stress"/>
    <property type="evidence" value="ECO:0007669"/>
    <property type="project" value="UniProtKB-ARBA"/>
</dbReference>
<comment type="caution">
    <text evidence="2">The sequence shown here is derived from an EMBL/GenBank/DDBJ whole genome shotgun (WGS) entry which is preliminary data.</text>
</comment>
<reference evidence="2 3" key="1">
    <citation type="submission" date="2018-03" db="EMBL/GenBank/DDBJ databases">
        <title>Genomic Encyclopedia of Archaeal and Bacterial Type Strains, Phase II (KMG-II): from individual species to whole genera.</title>
        <authorList>
            <person name="Goeker M."/>
        </authorList>
    </citation>
    <scope>NUCLEOTIDE SEQUENCE [LARGE SCALE GENOMIC DNA]</scope>
    <source>
        <strain evidence="2 3">DSM 27929</strain>
    </source>
</reference>
<dbReference type="InterPro" id="IPR006640">
    <property type="entry name" value="SprT-like_domain"/>
</dbReference>
<dbReference type="OrthoDB" id="839740at2"/>
<accession>A0A2T0WMY0</accession>
<dbReference type="Proteomes" id="UP000238157">
    <property type="component" value="Unassembled WGS sequence"/>
</dbReference>
<sequence length="498" mass="56598">MSVKKKELRINDSGINFRTESQELILPFFEKEPDWDKFHIYEWPDGRIVYEINLANKEMVLSSEFKENMPQANPQETVIQNIMFVENRENGRYDPVIARYYPADEYSVSGFHEISYNKIGAGWSGTVDIWTYDERHFIGFNIKDGQMVSTVKYDTGPAEGARTSHGQNYLTNDTVDCFRVPTTTTYTYTTTGYYETTVTATQHYATICSTGGSSGSEGNSWPTYEYNSGGGGGGGTSAPNEQPYTPPVIKLPSIFNAITNPCASRLFIQSTKNNNFNFTVPAQIGNLNPAIISLFQQTTKYPYLIKNGDLLNASDKYNVIITNSNFKENGRTKPRSFNETTGKFDIMIELSNDYLSKATQLSIVRTIIHESIHAYLLHEQYTNPHGDLYSGVSRYIFKSGITDPNRLHHEFMPQFIDAIAYSLWSWDMAYGSKGQIPLSYMKDLAWGGMTSYKDKNGVIKYYDSFKERFPNSNDRNRIERNINNEIDGNWSAKGKKCS</sequence>
<keyword evidence="3" id="KW-1185">Reference proteome</keyword>
<proteinExistence type="predicted"/>
<gene>
    <name evidence="2" type="ORF">CLW00_105166</name>
</gene>
<evidence type="ECO:0000313" key="3">
    <source>
        <dbReference type="Proteomes" id="UP000238157"/>
    </source>
</evidence>
<evidence type="ECO:0000313" key="2">
    <source>
        <dbReference type="EMBL" id="PRY88045.1"/>
    </source>
</evidence>